<dbReference type="AlphaFoldDB" id="A0A2P6SLI9"/>
<evidence type="ECO:0000259" key="11">
    <source>
        <dbReference type="Pfam" id="PF00999"/>
    </source>
</evidence>
<comment type="similarity">
    <text evidence="9">Belongs to the monovalent cation:proton antiporter 2 (CPA2) transporter (TC 2.A.37) family. CHX (TC 2.A.37.4) subfamily.</text>
</comment>
<dbReference type="Gramene" id="PRQ59529">
    <property type="protein sequence ID" value="PRQ59529"/>
    <property type="gene ID" value="RchiOBHm_Chr1g0371201"/>
</dbReference>
<keyword evidence="7" id="KW-0406">Ion transport</keyword>
<dbReference type="GO" id="GO:0006885">
    <property type="term" value="P:regulation of pH"/>
    <property type="evidence" value="ECO:0007669"/>
    <property type="project" value="TreeGrafter"/>
</dbReference>
<keyword evidence="2" id="KW-0813">Transport</keyword>
<dbReference type="GO" id="GO:1902600">
    <property type="term" value="P:proton transmembrane transport"/>
    <property type="evidence" value="ECO:0007669"/>
    <property type="project" value="InterPro"/>
</dbReference>
<dbReference type="PANTHER" id="PTHR32468:SF108">
    <property type="entry name" value="CATION_H(+) ANTIPORTER 15-LIKE"/>
    <property type="match status" value="1"/>
</dbReference>
<dbReference type="EMBL" id="PDCK01000039">
    <property type="protein sequence ID" value="PRQ59529.1"/>
    <property type="molecule type" value="Genomic_DNA"/>
</dbReference>
<evidence type="ECO:0000256" key="5">
    <source>
        <dbReference type="ARBA" id="ARBA00022958"/>
    </source>
</evidence>
<keyword evidence="14" id="KW-1185">Reference proteome</keyword>
<keyword evidence="8 10" id="KW-0472">Membrane</keyword>
<feature type="transmembrane region" description="Helical" evidence="10">
    <location>
        <begin position="68"/>
        <end position="85"/>
    </location>
</feature>
<dbReference type="OMA" id="YSNQASH"/>
<dbReference type="OrthoDB" id="1612738at2759"/>
<feature type="transmembrane region" description="Helical" evidence="10">
    <location>
        <begin position="97"/>
        <end position="119"/>
    </location>
</feature>
<feature type="transmembrane region" description="Helical" evidence="10">
    <location>
        <begin position="374"/>
        <end position="393"/>
    </location>
</feature>
<evidence type="ECO:0000256" key="1">
    <source>
        <dbReference type="ARBA" id="ARBA00004141"/>
    </source>
</evidence>
<organism evidence="13 14">
    <name type="scientific">Rosa chinensis</name>
    <name type="common">China rose</name>
    <dbReference type="NCBI Taxonomy" id="74649"/>
    <lineage>
        <taxon>Eukaryota</taxon>
        <taxon>Viridiplantae</taxon>
        <taxon>Streptophyta</taxon>
        <taxon>Embryophyta</taxon>
        <taxon>Tracheophyta</taxon>
        <taxon>Spermatophyta</taxon>
        <taxon>Magnoliopsida</taxon>
        <taxon>eudicotyledons</taxon>
        <taxon>Gunneridae</taxon>
        <taxon>Pentapetalae</taxon>
        <taxon>rosids</taxon>
        <taxon>fabids</taxon>
        <taxon>Rosales</taxon>
        <taxon>Rosaceae</taxon>
        <taxon>Rosoideae</taxon>
        <taxon>Rosoideae incertae sedis</taxon>
        <taxon>Rosa</taxon>
    </lineage>
</organism>
<dbReference type="GO" id="GO:0006813">
    <property type="term" value="P:potassium ion transport"/>
    <property type="evidence" value="ECO:0007669"/>
    <property type="project" value="UniProtKB-KW"/>
</dbReference>
<keyword evidence="3" id="KW-0633">Potassium transport</keyword>
<dbReference type="InterPro" id="IPR038770">
    <property type="entry name" value="Na+/solute_symporter_sf"/>
</dbReference>
<feature type="transmembrane region" description="Helical" evidence="10">
    <location>
        <begin position="33"/>
        <end position="56"/>
    </location>
</feature>
<evidence type="ECO:0000256" key="10">
    <source>
        <dbReference type="SAM" id="Phobius"/>
    </source>
</evidence>
<dbReference type="GO" id="GO:0015297">
    <property type="term" value="F:antiporter activity"/>
    <property type="evidence" value="ECO:0007669"/>
    <property type="project" value="InterPro"/>
</dbReference>
<dbReference type="InterPro" id="IPR006153">
    <property type="entry name" value="Cation/H_exchanger_TM"/>
</dbReference>
<sequence length="798" mass="88381">MAEAYKGLPFQVCVPSVAIFSKGVWFKENPFDYTFPATLAQIILVVVTSRLLYFILKPLGQTKFSCNLLGGFILGPSLLGRNQFMRDKLFNPKDASLWATMSLVGGIYSMFIIAVKFDISMVKRTKLSLKIGIPGLIFTVAISLGLGILLASFIPGIKGGFFPIFLFSIISFTFFPDVAQALDELNLMNSELGQIAISSALLIEIIQWLFSTVQDIATKDNVSHGALTFISVVAMSVFIVYVIRPLMVSIAKNTPEGQEVKEFYVVAILVGALVLSLISDAIGAAFFVGPIILGLVIPDGPPLGAALVTKTELLVSELLLPIFYFRTGFRTNIHLFSDWKSFATLQAIIGASYVVKTVAVTVAALCCKIRFRNSLLLGMMINIRGIIHITIFARWRYSQLLDQRVYTQLVLSVLIGNMIATSLVHFTYRPHLRLGPSPKGPRIRNIQSVQSNSPFDILCCIHNEESIRNLTSLLEASNPTESSPICAYIIHAVELVGRAAPVLVPYKKKKEGNKLSRISSLTHHMMQAFLNYSENSSGPVLIQSFTMIAPYKSMHETICRVVHDNIVPLVILPFHDNHQVMVGTNVTASIRQFNNNVQEYSSCTVGILVERGFPGRLTLSHFSYNVATFFIGGPDDREALALAARMLGNHNVVLTVYRIITVPQKLSEGNYNEDKEMEARLDESMVDEFKLRNNGNNCLNWQDIEVEDSVQLMDAIMNSQGDYDLVMVGRRHADSSLRDEEMSEFVHYAELGMIGDMLASSDFCSGMVNVLVLQESRELSRNYGSAFGSGFSKNLGMK</sequence>
<evidence type="ECO:0000256" key="3">
    <source>
        <dbReference type="ARBA" id="ARBA00022538"/>
    </source>
</evidence>
<evidence type="ECO:0000313" key="14">
    <source>
        <dbReference type="Proteomes" id="UP000238479"/>
    </source>
</evidence>
<dbReference type="InterPro" id="IPR050794">
    <property type="entry name" value="CPA2_transporter"/>
</dbReference>
<evidence type="ECO:0000313" key="13">
    <source>
        <dbReference type="EMBL" id="PRQ59529.1"/>
    </source>
</evidence>
<feature type="transmembrane region" description="Helical" evidence="10">
    <location>
        <begin position="345"/>
        <end position="367"/>
    </location>
</feature>
<name>A0A2P6SLI9_ROSCH</name>
<evidence type="ECO:0000256" key="4">
    <source>
        <dbReference type="ARBA" id="ARBA00022692"/>
    </source>
</evidence>
<evidence type="ECO:0000256" key="9">
    <source>
        <dbReference type="ARBA" id="ARBA00038341"/>
    </source>
</evidence>
<evidence type="ECO:0000256" key="2">
    <source>
        <dbReference type="ARBA" id="ARBA00022448"/>
    </source>
</evidence>
<keyword evidence="4 10" id="KW-0812">Transmembrane</keyword>
<gene>
    <name evidence="13" type="ORF">RchiOBHm_Chr1g0371201</name>
</gene>
<evidence type="ECO:0000256" key="6">
    <source>
        <dbReference type="ARBA" id="ARBA00022989"/>
    </source>
</evidence>
<dbReference type="Gene3D" id="1.20.1530.20">
    <property type="match status" value="1"/>
</dbReference>
<protein>
    <submittedName>
        <fullName evidence="13">Putative cation/H+ exchanger</fullName>
    </submittedName>
</protein>
<evidence type="ECO:0000256" key="7">
    <source>
        <dbReference type="ARBA" id="ARBA00023065"/>
    </source>
</evidence>
<keyword evidence="6 10" id="KW-1133">Transmembrane helix</keyword>
<dbReference type="Proteomes" id="UP000238479">
    <property type="component" value="Chromosome 1"/>
</dbReference>
<dbReference type="GO" id="GO:0016020">
    <property type="term" value="C:membrane"/>
    <property type="evidence" value="ECO:0007669"/>
    <property type="project" value="UniProtKB-SubCell"/>
</dbReference>
<feature type="transmembrane region" description="Helical" evidence="10">
    <location>
        <begin position="222"/>
        <end position="243"/>
    </location>
</feature>
<dbReference type="InterPro" id="IPR057290">
    <property type="entry name" value="CHX17_C"/>
</dbReference>
<evidence type="ECO:0000256" key="8">
    <source>
        <dbReference type="ARBA" id="ARBA00023136"/>
    </source>
</evidence>
<evidence type="ECO:0000259" key="12">
    <source>
        <dbReference type="Pfam" id="PF23259"/>
    </source>
</evidence>
<dbReference type="Pfam" id="PF00999">
    <property type="entry name" value="Na_H_Exchanger"/>
    <property type="match status" value="1"/>
</dbReference>
<comment type="caution">
    <text evidence="13">The sequence shown here is derived from an EMBL/GenBank/DDBJ whole genome shotgun (WGS) entry which is preliminary data.</text>
</comment>
<feature type="transmembrane region" description="Helical" evidence="10">
    <location>
        <begin position="191"/>
        <end position="210"/>
    </location>
</feature>
<accession>A0A2P6SLI9</accession>
<feature type="domain" description="Cation/H+ exchanger transmembrane" evidence="11">
    <location>
        <begin position="48"/>
        <end position="424"/>
    </location>
</feature>
<proteinExistence type="inferred from homology"/>
<dbReference type="PANTHER" id="PTHR32468">
    <property type="entry name" value="CATION/H + ANTIPORTER"/>
    <property type="match status" value="1"/>
</dbReference>
<feature type="transmembrane region" description="Helical" evidence="10">
    <location>
        <begin position="131"/>
        <end position="154"/>
    </location>
</feature>
<feature type="transmembrane region" description="Helical" evidence="10">
    <location>
        <begin position="405"/>
        <end position="428"/>
    </location>
</feature>
<dbReference type="Pfam" id="PF23259">
    <property type="entry name" value="CHX17_C"/>
    <property type="match status" value="1"/>
</dbReference>
<comment type="subcellular location">
    <subcellularLocation>
        <location evidence="1">Membrane</location>
        <topology evidence="1">Multi-pass membrane protein</topology>
    </subcellularLocation>
</comment>
<feature type="domain" description="Cation/H(+) antiporter C-terminal" evidence="12">
    <location>
        <begin position="624"/>
        <end position="775"/>
    </location>
</feature>
<reference evidence="13 14" key="1">
    <citation type="journal article" date="2018" name="Nat. Genet.">
        <title>The Rosa genome provides new insights in the design of modern roses.</title>
        <authorList>
            <person name="Bendahmane M."/>
        </authorList>
    </citation>
    <scope>NUCLEOTIDE SEQUENCE [LARGE SCALE GENOMIC DNA]</scope>
    <source>
        <strain evidence="14">cv. Old Blush</strain>
    </source>
</reference>
<dbReference type="GO" id="GO:0012505">
    <property type="term" value="C:endomembrane system"/>
    <property type="evidence" value="ECO:0007669"/>
    <property type="project" value="TreeGrafter"/>
</dbReference>
<feature type="transmembrane region" description="Helical" evidence="10">
    <location>
        <begin position="264"/>
        <end position="297"/>
    </location>
</feature>
<feature type="transmembrane region" description="Helical" evidence="10">
    <location>
        <begin position="160"/>
        <end position="179"/>
    </location>
</feature>
<keyword evidence="5" id="KW-0630">Potassium</keyword>